<comment type="caution">
    <text evidence="8">The sequence shown here is derived from an EMBL/GenBank/DDBJ whole genome shotgun (WGS) entry which is preliminary data.</text>
</comment>
<evidence type="ECO:0000259" key="7">
    <source>
        <dbReference type="Pfam" id="PF01694"/>
    </source>
</evidence>
<name>A0A250X923_9CHLO</name>
<dbReference type="Gene3D" id="1.20.1540.10">
    <property type="entry name" value="Rhomboid-like"/>
    <property type="match status" value="1"/>
</dbReference>
<proteinExistence type="inferred from homology"/>
<dbReference type="InterPro" id="IPR035952">
    <property type="entry name" value="Rhomboid-like_sf"/>
</dbReference>
<evidence type="ECO:0000256" key="6">
    <source>
        <dbReference type="SAM" id="Phobius"/>
    </source>
</evidence>
<feature type="transmembrane region" description="Helical" evidence="6">
    <location>
        <begin position="41"/>
        <end position="59"/>
    </location>
</feature>
<protein>
    <recommendedName>
        <fullName evidence="7">Peptidase S54 rhomboid domain-containing protein</fullName>
    </recommendedName>
</protein>
<dbReference type="Pfam" id="PF01694">
    <property type="entry name" value="Rhomboid"/>
    <property type="match status" value="1"/>
</dbReference>
<evidence type="ECO:0000313" key="9">
    <source>
        <dbReference type="Proteomes" id="UP000232323"/>
    </source>
</evidence>
<dbReference type="AlphaFoldDB" id="A0A250X923"/>
<evidence type="ECO:0000313" key="8">
    <source>
        <dbReference type="EMBL" id="GAX79270.1"/>
    </source>
</evidence>
<keyword evidence="4 6" id="KW-1133">Transmembrane helix</keyword>
<feature type="transmembrane region" description="Helical" evidence="6">
    <location>
        <begin position="112"/>
        <end position="132"/>
    </location>
</feature>
<feature type="domain" description="Peptidase S54 rhomboid" evidence="7">
    <location>
        <begin position="75"/>
        <end position="223"/>
    </location>
</feature>
<comment type="similarity">
    <text evidence="2">Belongs to the peptidase S54 family.</text>
</comment>
<gene>
    <name evidence="8" type="ORF">CEUSTIGMA_g6710.t1</name>
</gene>
<dbReference type="GO" id="GO:0016020">
    <property type="term" value="C:membrane"/>
    <property type="evidence" value="ECO:0007669"/>
    <property type="project" value="UniProtKB-SubCell"/>
</dbReference>
<dbReference type="SUPFAM" id="SSF144091">
    <property type="entry name" value="Rhomboid-like"/>
    <property type="match status" value="1"/>
</dbReference>
<dbReference type="PANTHER" id="PTHR43066:SF5">
    <property type="entry name" value="RHOMBOID-LIKE PROTEIN 11, CHLOROPLASTIC-RELATED"/>
    <property type="match status" value="1"/>
</dbReference>
<dbReference type="GO" id="GO:0004252">
    <property type="term" value="F:serine-type endopeptidase activity"/>
    <property type="evidence" value="ECO:0007669"/>
    <property type="project" value="InterPro"/>
</dbReference>
<dbReference type="InterPro" id="IPR022764">
    <property type="entry name" value="Peptidase_S54_rhomboid_dom"/>
</dbReference>
<dbReference type="OrthoDB" id="418595at2759"/>
<dbReference type="PANTHER" id="PTHR43066">
    <property type="entry name" value="RHOMBOID-RELATED PROTEIN"/>
    <property type="match status" value="1"/>
</dbReference>
<keyword evidence="5 6" id="KW-0472">Membrane</keyword>
<evidence type="ECO:0000256" key="1">
    <source>
        <dbReference type="ARBA" id="ARBA00004141"/>
    </source>
</evidence>
<dbReference type="EMBL" id="BEGY01000040">
    <property type="protein sequence ID" value="GAX79270.1"/>
    <property type="molecule type" value="Genomic_DNA"/>
</dbReference>
<feature type="transmembrane region" description="Helical" evidence="6">
    <location>
        <begin position="202"/>
        <end position="221"/>
    </location>
</feature>
<keyword evidence="9" id="KW-1185">Reference proteome</keyword>
<keyword evidence="3 6" id="KW-0812">Transmembrane</keyword>
<sequence>MMTSSSAVCCAQQENRRSHTITRVAQTADPSGALPHPPGNGTFVLMLISCVIFILDNLLHVPGIQFLYLHNANVQWWQLITHQFCHGNLAHLSSNLFQLCVFGRFVEETEGFWGVIGIYLITGVGAALASMICLPKSVGVGASGAIFGLFATSVLRRVSEGWSLKSLLEAVVLGNFVIRQLLEEMRMQVVGGSAVHSGGLQVAHAAHLGGALAGILLILFLSKLPK</sequence>
<evidence type="ECO:0000256" key="3">
    <source>
        <dbReference type="ARBA" id="ARBA00022692"/>
    </source>
</evidence>
<evidence type="ECO:0000256" key="4">
    <source>
        <dbReference type="ARBA" id="ARBA00022989"/>
    </source>
</evidence>
<dbReference type="FunFam" id="1.20.1540.10:FF:000013">
    <property type="entry name" value="Rhomboid protease aarA"/>
    <property type="match status" value="1"/>
</dbReference>
<accession>A0A250X923</accession>
<dbReference type="Proteomes" id="UP000232323">
    <property type="component" value="Unassembled WGS sequence"/>
</dbReference>
<organism evidence="8 9">
    <name type="scientific">Chlamydomonas eustigma</name>
    <dbReference type="NCBI Taxonomy" id="1157962"/>
    <lineage>
        <taxon>Eukaryota</taxon>
        <taxon>Viridiplantae</taxon>
        <taxon>Chlorophyta</taxon>
        <taxon>core chlorophytes</taxon>
        <taxon>Chlorophyceae</taxon>
        <taxon>CS clade</taxon>
        <taxon>Chlamydomonadales</taxon>
        <taxon>Chlamydomonadaceae</taxon>
        <taxon>Chlamydomonas</taxon>
    </lineage>
</organism>
<reference evidence="8 9" key="1">
    <citation type="submission" date="2017-08" db="EMBL/GenBank/DDBJ databases">
        <title>Acidophilic green algal genome provides insights into adaptation to an acidic environment.</title>
        <authorList>
            <person name="Hirooka S."/>
            <person name="Hirose Y."/>
            <person name="Kanesaki Y."/>
            <person name="Higuchi S."/>
            <person name="Fujiwara T."/>
            <person name="Onuma R."/>
            <person name="Era A."/>
            <person name="Ohbayashi R."/>
            <person name="Uzuka A."/>
            <person name="Nozaki H."/>
            <person name="Yoshikawa H."/>
            <person name="Miyagishima S.Y."/>
        </authorList>
    </citation>
    <scope>NUCLEOTIDE SEQUENCE [LARGE SCALE GENOMIC DNA]</scope>
    <source>
        <strain evidence="8 9">NIES-2499</strain>
    </source>
</reference>
<dbReference type="STRING" id="1157962.A0A250X923"/>
<evidence type="ECO:0000256" key="2">
    <source>
        <dbReference type="ARBA" id="ARBA00009045"/>
    </source>
</evidence>
<evidence type="ECO:0000256" key="5">
    <source>
        <dbReference type="ARBA" id="ARBA00023136"/>
    </source>
</evidence>
<comment type="subcellular location">
    <subcellularLocation>
        <location evidence="1">Membrane</location>
        <topology evidence="1">Multi-pass membrane protein</topology>
    </subcellularLocation>
</comment>